<feature type="compositionally biased region" description="Basic and acidic residues" evidence="1">
    <location>
        <begin position="64"/>
        <end position="81"/>
    </location>
</feature>
<dbReference type="Proteomes" id="UP000286974">
    <property type="component" value="Unassembled WGS sequence"/>
</dbReference>
<dbReference type="EMBL" id="BEXA01000009">
    <property type="protein sequence ID" value="GAY74333.1"/>
    <property type="molecule type" value="Genomic_DNA"/>
</dbReference>
<evidence type="ECO:0000313" key="2">
    <source>
        <dbReference type="EMBL" id="GAY74333.1"/>
    </source>
</evidence>
<keyword evidence="3" id="KW-1185">Reference proteome</keyword>
<protein>
    <submittedName>
        <fullName evidence="2">Uncharacterized protein</fullName>
    </submittedName>
</protein>
<proteinExistence type="predicted"/>
<name>A0A401FPQ9_9LACO</name>
<feature type="region of interest" description="Disordered" evidence="1">
    <location>
        <begin position="64"/>
        <end position="89"/>
    </location>
</feature>
<dbReference type="RefSeq" id="WP_125008986.1">
    <property type="nucleotide sequence ID" value="NZ_BEXA01000009.1"/>
</dbReference>
<accession>A0A401FPQ9</accession>
<dbReference type="OrthoDB" id="9811997at2"/>
<evidence type="ECO:0000313" key="3">
    <source>
        <dbReference type="Proteomes" id="UP000286974"/>
    </source>
</evidence>
<sequence length="89" mass="10943">MPKVHRCGEHGCREMIPLGYRYCEKHYKQHYNDYLHQQSTRQAVEGYRYHTLRRAKYYDQHKRLNKDENADKENSVKDLAKKFRHKNFG</sequence>
<comment type="caution">
    <text evidence="2">The sequence shown here is derived from an EMBL/GenBank/DDBJ whole genome shotgun (WGS) entry which is preliminary data.</text>
</comment>
<organism evidence="2 3">
    <name type="scientific">Lentilactobacillus kosonis</name>
    <dbReference type="NCBI Taxonomy" id="2810561"/>
    <lineage>
        <taxon>Bacteria</taxon>
        <taxon>Bacillati</taxon>
        <taxon>Bacillota</taxon>
        <taxon>Bacilli</taxon>
        <taxon>Lactobacillales</taxon>
        <taxon>Lactobacillaceae</taxon>
        <taxon>Lentilactobacillus</taxon>
    </lineage>
</organism>
<reference evidence="2 3" key="1">
    <citation type="submission" date="2017-11" db="EMBL/GenBank/DDBJ databases">
        <title>Draft Genome Sequence of Lactobacillus curieae NBRC 111893 isolated from Koso, a Japanese sugar-Vegetable Fermented Beverage.</title>
        <authorList>
            <person name="Chiou T.Y."/>
            <person name="Oshima K."/>
            <person name="Suda W."/>
            <person name="Hattori M."/>
            <person name="Takahashi T."/>
        </authorList>
    </citation>
    <scope>NUCLEOTIDE SEQUENCE [LARGE SCALE GENOMIC DNA]</scope>
    <source>
        <strain evidence="2 3">NBRC111893</strain>
    </source>
</reference>
<evidence type="ECO:0000256" key="1">
    <source>
        <dbReference type="SAM" id="MobiDB-lite"/>
    </source>
</evidence>
<gene>
    <name evidence="2" type="ORF">NBRC111893_2479</name>
</gene>
<dbReference type="AlphaFoldDB" id="A0A401FPQ9"/>